<accession>A0ABZ1DAW9</accession>
<evidence type="ECO:0000313" key="2">
    <source>
        <dbReference type="EMBL" id="WRT69822.1"/>
    </source>
</evidence>
<evidence type="ECO:0000313" key="3">
    <source>
        <dbReference type="Proteomes" id="UP001329825"/>
    </source>
</evidence>
<evidence type="ECO:0000256" key="1">
    <source>
        <dbReference type="SAM" id="MobiDB-lite"/>
    </source>
</evidence>
<proteinExistence type="predicted"/>
<reference evidence="2 3" key="1">
    <citation type="submission" date="2024-01" db="EMBL/GenBank/DDBJ databases">
        <title>Comparative genomics of Cryptococcus and Kwoniella reveals pathogenesis evolution and contrasting modes of karyotype evolution via chromosome fusion or intercentromeric recombination.</title>
        <authorList>
            <person name="Coelho M.A."/>
            <person name="David-Palma M."/>
            <person name="Shea T."/>
            <person name="Bowers K."/>
            <person name="McGinley-Smith S."/>
            <person name="Mohammad A.W."/>
            <person name="Gnirke A."/>
            <person name="Yurkov A.M."/>
            <person name="Nowrousian M."/>
            <person name="Sun S."/>
            <person name="Cuomo C.A."/>
            <person name="Heitman J."/>
        </authorList>
    </citation>
    <scope>NUCLEOTIDE SEQUENCE [LARGE SCALE GENOMIC DNA]</scope>
    <source>
        <strain evidence="2">CBS 11374</strain>
    </source>
</reference>
<feature type="region of interest" description="Disordered" evidence="1">
    <location>
        <begin position="266"/>
        <end position="295"/>
    </location>
</feature>
<dbReference type="EMBL" id="CP141889">
    <property type="protein sequence ID" value="WRT69822.1"/>
    <property type="molecule type" value="Genomic_DNA"/>
</dbReference>
<sequence>MSKTPSSATRIVQSLLSAHPHLSTQQIYQTATDHLRPVLRPAHVLDQQGRIRMKKVSNMREGRRPWIPMPTPPFPEHPFKSVNFLKRTILASLESQGLIHKSRVQKPIETDEERHAAIATAMRLTRKNERTAIRLKEPVPPPRIPKTTVTEFAWKMGPLPPRLDENGKIIMAGTGKREQIEEEEIYDEDGERSEKADRELAFRMHTAWQTNRGSPLPPSSSSSSSQDARQQPEQRQSENMSSQEMEIRWDQAARLEESFQRAQEIEAQQIEERQNARRDAYRAAREQKKKERLEDELAGRTDAIKAEKKRIQALEAIQAYANQTGEDVSGWYQELGISEGESIPISEEPRRKRGGSGFGLRKD</sequence>
<feature type="compositionally biased region" description="Basic and acidic residues" evidence="1">
    <location>
        <begin position="245"/>
        <end position="254"/>
    </location>
</feature>
<feature type="region of interest" description="Disordered" evidence="1">
    <location>
        <begin position="175"/>
        <end position="194"/>
    </location>
</feature>
<dbReference type="Proteomes" id="UP001329825">
    <property type="component" value="Chromosome 9"/>
</dbReference>
<feature type="compositionally biased region" description="Acidic residues" evidence="1">
    <location>
        <begin position="180"/>
        <end position="191"/>
    </location>
</feature>
<feature type="region of interest" description="Disordered" evidence="1">
    <location>
        <begin position="207"/>
        <end position="254"/>
    </location>
</feature>
<organism evidence="2 3">
    <name type="scientific">Kwoniella shivajii</name>
    <dbReference type="NCBI Taxonomy" id="564305"/>
    <lineage>
        <taxon>Eukaryota</taxon>
        <taxon>Fungi</taxon>
        <taxon>Dikarya</taxon>
        <taxon>Basidiomycota</taxon>
        <taxon>Agaricomycotina</taxon>
        <taxon>Tremellomycetes</taxon>
        <taxon>Tremellales</taxon>
        <taxon>Cryptococcaceae</taxon>
        <taxon>Kwoniella</taxon>
    </lineage>
</organism>
<protein>
    <submittedName>
        <fullName evidence="2">Uncharacterized protein</fullName>
    </submittedName>
</protein>
<gene>
    <name evidence="2" type="ORF">IL334_006813</name>
</gene>
<feature type="compositionally biased region" description="Basic and acidic residues" evidence="1">
    <location>
        <begin position="270"/>
        <end position="295"/>
    </location>
</feature>
<dbReference type="RefSeq" id="XP_062794561.1">
    <property type="nucleotide sequence ID" value="XM_062938510.1"/>
</dbReference>
<name>A0ABZ1DAW9_9TREE</name>
<feature type="region of interest" description="Disordered" evidence="1">
    <location>
        <begin position="339"/>
        <end position="363"/>
    </location>
</feature>
<dbReference type="GeneID" id="87958943"/>
<keyword evidence="3" id="KW-1185">Reference proteome</keyword>